<organism evidence="1 2">
    <name type="scientific">Pseudovirgaria hyperparasitica</name>
    <dbReference type="NCBI Taxonomy" id="470096"/>
    <lineage>
        <taxon>Eukaryota</taxon>
        <taxon>Fungi</taxon>
        <taxon>Dikarya</taxon>
        <taxon>Ascomycota</taxon>
        <taxon>Pezizomycotina</taxon>
        <taxon>Dothideomycetes</taxon>
        <taxon>Dothideomycetes incertae sedis</taxon>
        <taxon>Acrospermales</taxon>
        <taxon>Acrospermaceae</taxon>
        <taxon>Pseudovirgaria</taxon>
    </lineage>
</organism>
<name>A0A6A6WE36_9PEZI</name>
<dbReference type="GeneID" id="54481487"/>
<dbReference type="RefSeq" id="XP_033602775.1">
    <property type="nucleotide sequence ID" value="XM_033740433.1"/>
</dbReference>
<protein>
    <submittedName>
        <fullName evidence="1">Uncharacterized protein</fullName>
    </submittedName>
</protein>
<evidence type="ECO:0000313" key="1">
    <source>
        <dbReference type="EMBL" id="KAF2760324.1"/>
    </source>
</evidence>
<accession>A0A6A6WE36</accession>
<dbReference type="EMBL" id="ML996568">
    <property type="protein sequence ID" value="KAF2760324.1"/>
    <property type="molecule type" value="Genomic_DNA"/>
</dbReference>
<sequence>MNLGMPILGASNAVRCMILARAPPIRLLPHTALDLSFLLALIRGTGKKGFQILATAASAEA</sequence>
<gene>
    <name evidence="1" type="ORF">EJ05DRAFT_279636</name>
</gene>
<reference evidence="1" key="1">
    <citation type="journal article" date="2020" name="Stud. Mycol.">
        <title>101 Dothideomycetes genomes: a test case for predicting lifestyles and emergence of pathogens.</title>
        <authorList>
            <person name="Haridas S."/>
            <person name="Albert R."/>
            <person name="Binder M."/>
            <person name="Bloem J."/>
            <person name="Labutti K."/>
            <person name="Salamov A."/>
            <person name="Andreopoulos B."/>
            <person name="Baker S."/>
            <person name="Barry K."/>
            <person name="Bills G."/>
            <person name="Bluhm B."/>
            <person name="Cannon C."/>
            <person name="Castanera R."/>
            <person name="Culley D."/>
            <person name="Daum C."/>
            <person name="Ezra D."/>
            <person name="Gonzalez J."/>
            <person name="Henrissat B."/>
            <person name="Kuo A."/>
            <person name="Liang C."/>
            <person name="Lipzen A."/>
            <person name="Lutzoni F."/>
            <person name="Magnuson J."/>
            <person name="Mondo S."/>
            <person name="Nolan M."/>
            <person name="Ohm R."/>
            <person name="Pangilinan J."/>
            <person name="Park H.-J."/>
            <person name="Ramirez L."/>
            <person name="Alfaro M."/>
            <person name="Sun H."/>
            <person name="Tritt A."/>
            <person name="Yoshinaga Y."/>
            <person name="Zwiers L.-H."/>
            <person name="Turgeon B."/>
            <person name="Goodwin S."/>
            <person name="Spatafora J."/>
            <person name="Crous P."/>
            <person name="Grigoriev I."/>
        </authorList>
    </citation>
    <scope>NUCLEOTIDE SEQUENCE</scope>
    <source>
        <strain evidence="1">CBS 121739</strain>
    </source>
</reference>
<dbReference type="Proteomes" id="UP000799437">
    <property type="component" value="Unassembled WGS sequence"/>
</dbReference>
<dbReference type="AlphaFoldDB" id="A0A6A6WE36"/>
<keyword evidence="2" id="KW-1185">Reference proteome</keyword>
<proteinExistence type="predicted"/>
<evidence type="ECO:0000313" key="2">
    <source>
        <dbReference type="Proteomes" id="UP000799437"/>
    </source>
</evidence>